<dbReference type="EnsemblPlants" id="KQK97925">
    <property type="protein sequence ID" value="KQK97925"/>
    <property type="gene ID" value="SETIT_013059mg"/>
</dbReference>
<accession>K3YFP1</accession>
<dbReference type="Proteomes" id="UP000004995">
    <property type="component" value="Unassembled WGS sequence"/>
</dbReference>
<proteinExistence type="predicted"/>
<dbReference type="Gramene" id="KQK97925">
    <property type="protein sequence ID" value="KQK97925"/>
    <property type="gene ID" value="SETIT_013059mg"/>
</dbReference>
<protein>
    <submittedName>
        <fullName evidence="1">Uncharacterized protein</fullName>
    </submittedName>
</protein>
<name>K3YFP1_SETIT</name>
<dbReference type="AlphaFoldDB" id="K3YFP1"/>
<organism evidence="1 2">
    <name type="scientific">Setaria italica</name>
    <name type="common">Foxtail millet</name>
    <name type="synonym">Panicum italicum</name>
    <dbReference type="NCBI Taxonomy" id="4555"/>
    <lineage>
        <taxon>Eukaryota</taxon>
        <taxon>Viridiplantae</taxon>
        <taxon>Streptophyta</taxon>
        <taxon>Embryophyta</taxon>
        <taxon>Tracheophyta</taxon>
        <taxon>Spermatophyta</taxon>
        <taxon>Magnoliopsida</taxon>
        <taxon>Liliopsida</taxon>
        <taxon>Poales</taxon>
        <taxon>Poaceae</taxon>
        <taxon>PACMAD clade</taxon>
        <taxon>Panicoideae</taxon>
        <taxon>Panicodae</taxon>
        <taxon>Paniceae</taxon>
        <taxon>Cenchrinae</taxon>
        <taxon>Setaria</taxon>
    </lineage>
</organism>
<dbReference type="InParanoid" id="K3YFP1"/>
<keyword evidence="2" id="KW-1185">Reference proteome</keyword>
<dbReference type="HOGENOM" id="CLU_3369373_0_0_1"/>
<evidence type="ECO:0000313" key="2">
    <source>
        <dbReference type="Proteomes" id="UP000004995"/>
    </source>
</evidence>
<sequence length="35" mass="3992">MTRRVRRSSWISYTAHQVEIIRASAHHSATSPRAA</sequence>
<dbReference type="EMBL" id="AGNK02004413">
    <property type="status" value="NOT_ANNOTATED_CDS"/>
    <property type="molecule type" value="Genomic_DNA"/>
</dbReference>
<evidence type="ECO:0000313" key="1">
    <source>
        <dbReference type="EnsemblPlants" id="KQK97925"/>
    </source>
</evidence>
<reference evidence="2" key="1">
    <citation type="journal article" date="2012" name="Nat. Biotechnol.">
        <title>Reference genome sequence of the model plant Setaria.</title>
        <authorList>
            <person name="Bennetzen J.L."/>
            <person name="Schmutz J."/>
            <person name="Wang H."/>
            <person name="Percifield R."/>
            <person name="Hawkins J."/>
            <person name="Pontaroli A.C."/>
            <person name="Estep M."/>
            <person name="Feng L."/>
            <person name="Vaughn J.N."/>
            <person name="Grimwood J."/>
            <person name="Jenkins J."/>
            <person name="Barry K."/>
            <person name="Lindquist E."/>
            <person name="Hellsten U."/>
            <person name="Deshpande S."/>
            <person name="Wang X."/>
            <person name="Wu X."/>
            <person name="Mitros T."/>
            <person name="Triplett J."/>
            <person name="Yang X."/>
            <person name="Ye C.Y."/>
            <person name="Mauro-Herrera M."/>
            <person name="Wang L."/>
            <person name="Li P."/>
            <person name="Sharma M."/>
            <person name="Sharma R."/>
            <person name="Ronald P.C."/>
            <person name="Panaud O."/>
            <person name="Kellogg E.A."/>
            <person name="Brutnell T.P."/>
            <person name="Doust A.N."/>
            <person name="Tuskan G.A."/>
            <person name="Rokhsar D."/>
            <person name="Devos K.M."/>
        </authorList>
    </citation>
    <scope>NUCLEOTIDE SEQUENCE [LARGE SCALE GENOMIC DNA]</scope>
    <source>
        <strain evidence="2">cv. Yugu1</strain>
    </source>
</reference>
<reference evidence="1" key="2">
    <citation type="submission" date="2018-08" db="UniProtKB">
        <authorList>
            <consortium name="EnsemblPlants"/>
        </authorList>
    </citation>
    <scope>IDENTIFICATION</scope>
    <source>
        <strain evidence="1">Yugu1</strain>
    </source>
</reference>